<reference evidence="2 3" key="1">
    <citation type="submission" date="2022-10" db="EMBL/GenBank/DDBJ databases">
        <title>The complete genomes of actinobacterial strains from the NBC collection.</title>
        <authorList>
            <person name="Joergensen T.S."/>
            <person name="Alvarez Arevalo M."/>
            <person name="Sterndorff E.B."/>
            <person name="Faurdal D."/>
            <person name="Vuksanovic O."/>
            <person name="Mourched A.-S."/>
            <person name="Charusanti P."/>
            <person name="Shaw S."/>
            <person name="Blin K."/>
            <person name="Weber T."/>
        </authorList>
    </citation>
    <scope>NUCLEOTIDE SEQUENCE [LARGE SCALE GENOMIC DNA]</scope>
    <source>
        <strain evidence="2 3">NBC 01769</strain>
    </source>
</reference>
<dbReference type="Proteomes" id="UP001330827">
    <property type="component" value="Chromosome"/>
</dbReference>
<dbReference type="Pfam" id="PF04075">
    <property type="entry name" value="F420H2_quin_red"/>
    <property type="match status" value="1"/>
</dbReference>
<proteinExistence type="predicted"/>
<dbReference type="RefSeq" id="WP_244318251.1">
    <property type="nucleotide sequence ID" value="NZ_CP109114.1"/>
</dbReference>
<feature type="region of interest" description="Disordered" evidence="1">
    <location>
        <begin position="1"/>
        <end position="44"/>
    </location>
</feature>
<keyword evidence="3" id="KW-1185">Reference proteome</keyword>
<dbReference type="EMBL" id="CP109114">
    <property type="protein sequence ID" value="WSC14709.1"/>
    <property type="molecule type" value="Genomic_DNA"/>
</dbReference>
<name>A0ABZ1G496_9ACTN</name>
<sequence>MTHPSAASSDPRPPAAPVTQVTPVTSVTPTAPAAATAPTAPAAPSGWRRTVVRLPVHMFRAGLGPLFRGRLLLLVHTGRASGQPRRTVVEVVEAAMVDGRRSWTVASGFGPAADWYRNLQRTPQATVQVGRRFHAVTAAELPAEEGGELMVRYAPRHPRVARRLCAYLGFAVDGSAEGYWTVGESLAFVRLTEGARTAGNDR</sequence>
<feature type="compositionally biased region" description="Low complexity" evidence="1">
    <location>
        <begin position="1"/>
        <end position="10"/>
    </location>
</feature>
<dbReference type="Gene3D" id="2.30.110.10">
    <property type="entry name" value="Electron Transport, Fmn-binding Protein, Chain A"/>
    <property type="match status" value="1"/>
</dbReference>
<protein>
    <submittedName>
        <fullName evidence="2">Nitroreductase family deazaflavin-dependent oxidoreductase</fullName>
    </submittedName>
</protein>
<dbReference type="InterPro" id="IPR012349">
    <property type="entry name" value="Split_barrel_FMN-bd"/>
</dbReference>
<organism evidence="2 3">
    <name type="scientific">Streptomyces brevispora</name>
    <dbReference type="NCBI Taxonomy" id="887462"/>
    <lineage>
        <taxon>Bacteria</taxon>
        <taxon>Bacillati</taxon>
        <taxon>Actinomycetota</taxon>
        <taxon>Actinomycetes</taxon>
        <taxon>Kitasatosporales</taxon>
        <taxon>Streptomycetaceae</taxon>
        <taxon>Streptomyces</taxon>
    </lineage>
</organism>
<dbReference type="InterPro" id="IPR004378">
    <property type="entry name" value="F420H2_quin_Rdtase"/>
</dbReference>
<evidence type="ECO:0000256" key="1">
    <source>
        <dbReference type="SAM" id="MobiDB-lite"/>
    </source>
</evidence>
<evidence type="ECO:0000313" key="3">
    <source>
        <dbReference type="Proteomes" id="UP001330827"/>
    </source>
</evidence>
<gene>
    <name evidence="2" type="ORF">OIE64_18950</name>
</gene>
<accession>A0ABZ1G496</accession>
<feature type="compositionally biased region" description="Low complexity" evidence="1">
    <location>
        <begin position="17"/>
        <end position="44"/>
    </location>
</feature>
<dbReference type="NCBIfam" id="TIGR00026">
    <property type="entry name" value="hi_GC_TIGR00026"/>
    <property type="match status" value="1"/>
</dbReference>
<evidence type="ECO:0000313" key="2">
    <source>
        <dbReference type="EMBL" id="WSC14709.1"/>
    </source>
</evidence>